<dbReference type="EMBL" id="LN649232">
    <property type="protein sequence ID" value="CEI39148.1"/>
    <property type="molecule type" value="Genomic_DNA"/>
</dbReference>
<dbReference type="Proteomes" id="UP000245910">
    <property type="component" value="Chromosome IIII"/>
</dbReference>
<protein>
    <submittedName>
        <fullName evidence="1">Uncharacterized protein</fullName>
    </submittedName>
</protein>
<evidence type="ECO:0000313" key="1">
    <source>
        <dbReference type="EMBL" id="CEI39148.1"/>
    </source>
</evidence>
<proteinExistence type="predicted"/>
<reference evidence="2" key="1">
    <citation type="submission" date="2014-10" db="EMBL/GenBank/DDBJ databases">
        <authorList>
            <person name="King R."/>
        </authorList>
    </citation>
    <scope>NUCLEOTIDE SEQUENCE [LARGE SCALE GENOMIC DNA]</scope>
    <source>
        <strain evidence="2">A3/5</strain>
    </source>
</reference>
<sequence>MPYEILTGEQEYQLPAQKGLKLNTSWGEIARSLISAVGLVVDEVASGTILAQGVHVGTLGTPVSAGVGRTGEVGGQKTVVARASLDKPEETGTKHGGGCDDKFSTEGLDGRERSLEFVAESIGHGGAGRGDTLEEEVVVVRHGGIVEDGGLVGLSSCHESNGLCVLILELGAWTGVFQSIQLLHHEVHVLGPGERETSRAHKVGNTLGIIVWQLGNMMDRTAGIDHGSHAKAKGQTRNP</sequence>
<keyword evidence="2" id="KW-1185">Reference proteome</keyword>
<dbReference type="AlphaFoldDB" id="A0A2L2T5H9"/>
<name>A0A2L2T5H9_9HYPO</name>
<accession>A0A2L2T5H9</accession>
<evidence type="ECO:0000313" key="2">
    <source>
        <dbReference type="Proteomes" id="UP000245910"/>
    </source>
</evidence>
<organism evidence="1 2">
    <name type="scientific">Fusarium venenatum</name>
    <dbReference type="NCBI Taxonomy" id="56646"/>
    <lineage>
        <taxon>Eukaryota</taxon>
        <taxon>Fungi</taxon>
        <taxon>Dikarya</taxon>
        <taxon>Ascomycota</taxon>
        <taxon>Pezizomycotina</taxon>
        <taxon>Sordariomycetes</taxon>
        <taxon>Hypocreomycetidae</taxon>
        <taxon>Hypocreales</taxon>
        <taxon>Nectriaceae</taxon>
        <taxon>Fusarium</taxon>
    </lineage>
</organism>